<name>A0AAQ3QJU5_9LILI</name>
<reference evidence="12 13" key="1">
    <citation type="submission" date="2023-10" db="EMBL/GenBank/DDBJ databases">
        <title>Chromosome-scale genome assembly provides insights into flower coloration mechanisms of Canna indica.</title>
        <authorList>
            <person name="Li C."/>
        </authorList>
    </citation>
    <scope>NUCLEOTIDE SEQUENCE [LARGE SCALE GENOMIC DNA]</scope>
    <source>
        <tissue evidence="12">Flower</tissue>
    </source>
</reference>
<dbReference type="AlphaFoldDB" id="A0AAQ3QJU5"/>
<dbReference type="GO" id="GO:0008270">
    <property type="term" value="F:zinc ion binding"/>
    <property type="evidence" value="ECO:0007669"/>
    <property type="project" value="UniProtKB-KW"/>
</dbReference>
<feature type="compositionally biased region" description="Low complexity" evidence="10">
    <location>
        <begin position="121"/>
        <end position="135"/>
    </location>
</feature>
<dbReference type="PROSITE" id="PS01361">
    <property type="entry name" value="ZF_DOF_1"/>
    <property type="match status" value="1"/>
</dbReference>
<keyword evidence="13" id="KW-1185">Reference proteome</keyword>
<dbReference type="GO" id="GO:0003700">
    <property type="term" value="F:DNA-binding transcription factor activity"/>
    <property type="evidence" value="ECO:0007669"/>
    <property type="project" value="UniProtKB-UniRule"/>
</dbReference>
<keyword evidence="1 9" id="KW-0479">Metal-binding</keyword>
<proteinExistence type="predicted"/>
<dbReference type="PANTHER" id="PTHR31992">
    <property type="entry name" value="DOF ZINC FINGER PROTEIN DOF1.4-RELATED"/>
    <property type="match status" value="1"/>
</dbReference>
<evidence type="ECO:0000256" key="9">
    <source>
        <dbReference type="RuleBase" id="RU369094"/>
    </source>
</evidence>
<evidence type="ECO:0000256" key="6">
    <source>
        <dbReference type="ARBA" id="ARBA00023163"/>
    </source>
</evidence>
<keyword evidence="3 9" id="KW-0862">Zinc</keyword>
<accession>A0AAQ3QJU5</accession>
<dbReference type="InterPro" id="IPR003851">
    <property type="entry name" value="Znf_Dof"/>
</dbReference>
<dbReference type="PROSITE" id="PS50884">
    <property type="entry name" value="ZF_DOF_2"/>
    <property type="match status" value="1"/>
</dbReference>
<comment type="subcellular location">
    <subcellularLocation>
        <location evidence="8 9">Nucleus</location>
    </subcellularLocation>
</comment>
<feature type="region of interest" description="Disordered" evidence="10">
    <location>
        <begin position="88"/>
        <end position="135"/>
    </location>
</feature>
<comment type="function">
    <text evidence="9">Transcription factor that binds specifically to a 5'-AA[AG]G-3' consensus core sequence.</text>
</comment>
<evidence type="ECO:0000256" key="1">
    <source>
        <dbReference type="ARBA" id="ARBA00022723"/>
    </source>
</evidence>
<evidence type="ECO:0000259" key="11">
    <source>
        <dbReference type="PROSITE" id="PS50884"/>
    </source>
</evidence>
<dbReference type="GO" id="GO:0003677">
    <property type="term" value="F:DNA binding"/>
    <property type="evidence" value="ECO:0007669"/>
    <property type="project" value="UniProtKB-UniRule"/>
</dbReference>
<dbReference type="Pfam" id="PF02701">
    <property type="entry name" value="Zn_ribbon_Dof"/>
    <property type="match status" value="1"/>
</dbReference>
<feature type="domain" description="Dof-type" evidence="11">
    <location>
        <begin position="43"/>
        <end position="97"/>
    </location>
</feature>
<sequence length="286" mass="30316">MQDFQSLPGRFFGGGGEAGSEVRRFVGYPTTMATQQQQQFQPVKCPRCDSTNTKFCYYNNYNLSQPRHFCKSCRRYWTKGGVLRNVPVGGGCRKSKRPSSSSCKPPSVAPADKDHHRRRLPSSVSRCSSDSSSLPAATATTSASTAFPHSTTLLNSQIPASTSNTSFGSVDPPLCPAPADIFPNPASGSFAAEAPTAMVGLGFSDPSPAQEKTAEVTRASFIDQTVPVDPRRSGAGASVGAGGGIPALDWSAPVDSHLFDLTSAVDAAAYWNQSHWVDADPALYLS</sequence>
<keyword evidence="7 8" id="KW-0539">Nucleus</keyword>
<evidence type="ECO:0000256" key="7">
    <source>
        <dbReference type="ARBA" id="ARBA00023242"/>
    </source>
</evidence>
<keyword evidence="4 9" id="KW-0805">Transcription regulation</keyword>
<evidence type="ECO:0000313" key="12">
    <source>
        <dbReference type="EMBL" id="WOL12103.1"/>
    </source>
</evidence>
<protein>
    <recommendedName>
        <fullName evidence="9">Dof zinc finger protein</fullName>
    </recommendedName>
</protein>
<evidence type="ECO:0000256" key="8">
    <source>
        <dbReference type="PROSITE-ProRule" id="PRU00071"/>
    </source>
</evidence>
<evidence type="ECO:0000256" key="2">
    <source>
        <dbReference type="ARBA" id="ARBA00022771"/>
    </source>
</evidence>
<evidence type="ECO:0000256" key="3">
    <source>
        <dbReference type="ARBA" id="ARBA00022833"/>
    </source>
</evidence>
<dbReference type="EMBL" id="CP136895">
    <property type="protein sequence ID" value="WOL12103.1"/>
    <property type="molecule type" value="Genomic_DNA"/>
</dbReference>
<organism evidence="12 13">
    <name type="scientific">Canna indica</name>
    <name type="common">Indian-shot</name>
    <dbReference type="NCBI Taxonomy" id="4628"/>
    <lineage>
        <taxon>Eukaryota</taxon>
        <taxon>Viridiplantae</taxon>
        <taxon>Streptophyta</taxon>
        <taxon>Embryophyta</taxon>
        <taxon>Tracheophyta</taxon>
        <taxon>Spermatophyta</taxon>
        <taxon>Magnoliopsida</taxon>
        <taxon>Liliopsida</taxon>
        <taxon>Zingiberales</taxon>
        <taxon>Cannaceae</taxon>
        <taxon>Canna</taxon>
    </lineage>
</organism>
<dbReference type="PANTHER" id="PTHR31992:SF298">
    <property type="entry name" value="DOF ZINC FINGER PROTEIN 4"/>
    <property type="match status" value="1"/>
</dbReference>
<dbReference type="GO" id="GO:0005634">
    <property type="term" value="C:nucleus"/>
    <property type="evidence" value="ECO:0007669"/>
    <property type="project" value="UniProtKB-SubCell"/>
</dbReference>
<keyword evidence="2 8" id="KW-0863">Zinc-finger</keyword>
<keyword evidence="5 8" id="KW-0238">DNA-binding</keyword>
<gene>
    <name evidence="12" type="ORF">Cni_G20868</name>
</gene>
<evidence type="ECO:0000256" key="10">
    <source>
        <dbReference type="SAM" id="MobiDB-lite"/>
    </source>
</evidence>
<dbReference type="Proteomes" id="UP001327560">
    <property type="component" value="Chromosome 6"/>
</dbReference>
<evidence type="ECO:0000313" key="13">
    <source>
        <dbReference type="Proteomes" id="UP001327560"/>
    </source>
</evidence>
<evidence type="ECO:0000256" key="4">
    <source>
        <dbReference type="ARBA" id="ARBA00023015"/>
    </source>
</evidence>
<dbReference type="InterPro" id="IPR045174">
    <property type="entry name" value="Dof"/>
</dbReference>
<keyword evidence="6 9" id="KW-0804">Transcription</keyword>
<evidence type="ECO:0000256" key="5">
    <source>
        <dbReference type="ARBA" id="ARBA00023125"/>
    </source>
</evidence>